<keyword evidence="1" id="KW-0732">Signal</keyword>
<name>A0A0M3IWZ3_ASCLU</name>
<dbReference type="AlphaFoldDB" id="A0A0M3IWZ3"/>
<organism evidence="2 3">
    <name type="scientific">Ascaris lumbricoides</name>
    <name type="common">Giant roundworm</name>
    <dbReference type="NCBI Taxonomy" id="6252"/>
    <lineage>
        <taxon>Eukaryota</taxon>
        <taxon>Metazoa</taxon>
        <taxon>Ecdysozoa</taxon>
        <taxon>Nematoda</taxon>
        <taxon>Chromadorea</taxon>
        <taxon>Rhabditida</taxon>
        <taxon>Spirurina</taxon>
        <taxon>Ascaridomorpha</taxon>
        <taxon>Ascaridoidea</taxon>
        <taxon>Ascarididae</taxon>
        <taxon>Ascaris</taxon>
    </lineage>
</organism>
<evidence type="ECO:0000313" key="3">
    <source>
        <dbReference type="WBParaSite" id="ALUE_0002327101-mRNA-1"/>
    </source>
</evidence>
<dbReference type="WBParaSite" id="ALUE_0002327101-mRNA-1">
    <property type="protein sequence ID" value="ALUE_0002327101-mRNA-1"/>
    <property type="gene ID" value="ALUE_0002327101"/>
</dbReference>
<reference evidence="3" key="1">
    <citation type="submission" date="2017-02" db="UniProtKB">
        <authorList>
            <consortium name="WormBaseParasite"/>
        </authorList>
    </citation>
    <scope>IDENTIFICATION</scope>
</reference>
<dbReference type="Proteomes" id="UP000036681">
    <property type="component" value="Unplaced"/>
</dbReference>
<evidence type="ECO:0000313" key="2">
    <source>
        <dbReference type="Proteomes" id="UP000036681"/>
    </source>
</evidence>
<feature type="chain" id="PRO_5005657541" evidence="1">
    <location>
        <begin position="24"/>
        <end position="48"/>
    </location>
</feature>
<sequence>MNVFRFHFAGICILILMLEDSAASFFADRSVFYLCYSFCCKFTFIYIW</sequence>
<accession>A0A0M3IWZ3</accession>
<evidence type="ECO:0000256" key="1">
    <source>
        <dbReference type="SAM" id="SignalP"/>
    </source>
</evidence>
<proteinExistence type="predicted"/>
<keyword evidence="2" id="KW-1185">Reference proteome</keyword>
<feature type="signal peptide" evidence="1">
    <location>
        <begin position="1"/>
        <end position="23"/>
    </location>
</feature>
<protein>
    <submittedName>
        <fullName evidence="3">Uncharacterized protein</fullName>
    </submittedName>
</protein>